<dbReference type="Proteomes" id="UP000075884">
    <property type="component" value="Unassembled WGS sequence"/>
</dbReference>
<dbReference type="InterPro" id="IPR023415">
    <property type="entry name" value="LDLR_class-A_CS"/>
</dbReference>
<dbReference type="VEuPathDB" id="VectorBase:ADIR011429"/>
<dbReference type="SUPFAM" id="SSF57424">
    <property type="entry name" value="LDL receptor-like module"/>
    <property type="match status" value="1"/>
</dbReference>
<evidence type="ECO:0000256" key="3">
    <source>
        <dbReference type="PROSITE-ProRule" id="PRU00059"/>
    </source>
</evidence>
<dbReference type="PANTHER" id="PTHR24251:SF28">
    <property type="entry name" value="NEUROPILIN AND TOLLOID-LIKE, ISOFORM B"/>
    <property type="match status" value="1"/>
</dbReference>
<keyword evidence="7" id="KW-0732">Signal</keyword>
<dbReference type="InterPro" id="IPR036055">
    <property type="entry name" value="LDL_receptor-like_sf"/>
</dbReference>
<keyword evidence="6" id="KW-0472">Membrane</keyword>
<feature type="domain" description="CUB" evidence="8">
    <location>
        <begin position="107"/>
        <end position="222"/>
    </location>
</feature>
<dbReference type="EnsemblMetazoa" id="ADIR011429-RA">
    <property type="protein sequence ID" value="ADIR011429-PA"/>
    <property type="gene ID" value="ADIR011429"/>
</dbReference>
<evidence type="ECO:0000256" key="4">
    <source>
        <dbReference type="PROSITE-ProRule" id="PRU00124"/>
    </source>
</evidence>
<keyword evidence="6" id="KW-1133">Transmembrane helix</keyword>
<dbReference type="Gene3D" id="2.60.120.290">
    <property type="entry name" value="Spermadhesin, CUB domain"/>
    <property type="match status" value="2"/>
</dbReference>
<comment type="caution">
    <text evidence="3">Lacks conserved residue(s) required for the propagation of feature annotation.</text>
</comment>
<dbReference type="InterPro" id="IPR035914">
    <property type="entry name" value="Sperma_CUB_dom_sf"/>
</dbReference>
<dbReference type="SMART" id="SM00192">
    <property type="entry name" value="LDLa"/>
    <property type="match status" value="1"/>
</dbReference>
<evidence type="ECO:0000259" key="8">
    <source>
        <dbReference type="PROSITE" id="PS01180"/>
    </source>
</evidence>
<sequence>MSVHGCLWIVLFGANVLAGFLVTVRATDAAGTTPTVLLPKLPLAIPTTETLPNGASGALDPGADAFVAADIINLDRDGAVSFIPRRDVRYQRAVPPEYAGASALPHCETFTMGDPDSKTLYNPGWPGNYPNNSDCVVVLEAPVGFLVRLDFRDHFHIEPSEECKYDFLEIRDGAHGFSTLIGKYCGQTYPPMITSKERFLWLHFHSDENIEYNGFVVVYDYVPRPTSSIYDDESCRMEVSGMEGFVNRSDVPREKQQTVIEHGLSLDCMWVVTVADGWKIQLSFLKFKLERPNDCESNFVDVFTERTDLPSRLKNFCGSIADSVVSRSNVLHIRFFAEAAAINSTFSILFTAFREKAAGESEYIFDLRAASCNSLRVSCDDNEYDCEDATCIDSELRCNGRINCRFRWDEDECQKQTNAQSEHVIIIVIVFGLILGGMILLFLFNCSRKIIRDHKIIREHIRQSRESKLNELGRHSTKKLVDLDITKLPPPAFDKDPINVLEGSSATNVNNGQYYRDMGIGSVGGGSAGSDGANVGPQHMFSSRIDIKAEPQDILRGSYHDDPLSRSGTLGRDGGGMCDMACQTRESLFQPVFKNKVNQSPNQLQNSIRFSTFGYESQQQQQQQQQHEQQQLPAVTPPPPRVKHHHHHHHHHHGGTLEGGKSSKVNRIELEDLSPPGSGGGYDVRGDDMAQLQQQQHGHSHTHTHTHQHQHPHAHQKIAHEASGAPAPPPGMMGRPGGGSGGGPYGADIRKSAPDVIIMTSSH</sequence>
<reference evidence="10" key="1">
    <citation type="submission" date="2013-03" db="EMBL/GenBank/DDBJ databases">
        <title>The Genome Sequence of Anopheles dirus WRAIR2.</title>
        <authorList>
            <consortium name="The Broad Institute Genomics Platform"/>
            <person name="Neafsey D.E."/>
            <person name="Walton C."/>
            <person name="Walker B."/>
            <person name="Young S.K."/>
            <person name="Zeng Q."/>
            <person name="Gargeya S."/>
            <person name="Fitzgerald M."/>
            <person name="Haas B."/>
            <person name="Abouelleil A."/>
            <person name="Allen A.W."/>
            <person name="Alvarado L."/>
            <person name="Arachchi H.M."/>
            <person name="Berlin A.M."/>
            <person name="Chapman S.B."/>
            <person name="Gainer-Dewar J."/>
            <person name="Goldberg J."/>
            <person name="Griggs A."/>
            <person name="Gujja S."/>
            <person name="Hansen M."/>
            <person name="Howarth C."/>
            <person name="Imamovic A."/>
            <person name="Ireland A."/>
            <person name="Larimer J."/>
            <person name="McCowan C."/>
            <person name="Murphy C."/>
            <person name="Pearson M."/>
            <person name="Poon T.W."/>
            <person name="Priest M."/>
            <person name="Roberts A."/>
            <person name="Saif S."/>
            <person name="Shea T."/>
            <person name="Sisk P."/>
            <person name="Sykes S."/>
            <person name="Wortman J."/>
            <person name="Nusbaum C."/>
            <person name="Birren B."/>
        </authorList>
    </citation>
    <scope>NUCLEOTIDE SEQUENCE [LARGE SCALE GENOMIC DNA]</scope>
    <source>
        <strain evidence="10">WRAIR2</strain>
    </source>
</reference>
<evidence type="ECO:0000256" key="2">
    <source>
        <dbReference type="ARBA" id="ARBA00023157"/>
    </source>
</evidence>
<feature type="transmembrane region" description="Helical" evidence="6">
    <location>
        <begin position="424"/>
        <end position="444"/>
    </location>
</feature>
<evidence type="ECO:0000256" key="7">
    <source>
        <dbReference type="SAM" id="SignalP"/>
    </source>
</evidence>
<feature type="compositionally biased region" description="Low complexity" evidence="5">
    <location>
        <begin position="618"/>
        <end position="631"/>
    </location>
</feature>
<name>A0A182NUS9_9DIPT</name>
<feature type="region of interest" description="Disordered" evidence="5">
    <location>
        <begin position="691"/>
        <end position="763"/>
    </location>
</feature>
<feature type="domain" description="CUB" evidence="8">
    <location>
        <begin position="235"/>
        <end position="353"/>
    </location>
</feature>
<evidence type="ECO:0000256" key="6">
    <source>
        <dbReference type="SAM" id="Phobius"/>
    </source>
</evidence>
<keyword evidence="1" id="KW-0677">Repeat</keyword>
<proteinExistence type="predicted"/>
<evidence type="ECO:0000313" key="10">
    <source>
        <dbReference type="Proteomes" id="UP000075884"/>
    </source>
</evidence>
<feature type="compositionally biased region" description="Basic residues" evidence="5">
    <location>
        <begin position="698"/>
        <end position="717"/>
    </location>
</feature>
<dbReference type="InterPro" id="IPR000859">
    <property type="entry name" value="CUB_dom"/>
</dbReference>
<accession>A0A182NUS9</accession>
<feature type="disulfide bond" evidence="4">
    <location>
        <begin position="386"/>
        <end position="404"/>
    </location>
</feature>
<keyword evidence="10" id="KW-1185">Reference proteome</keyword>
<dbReference type="PROSITE" id="PS01180">
    <property type="entry name" value="CUB"/>
    <property type="match status" value="2"/>
</dbReference>
<dbReference type="Pfam" id="PF00431">
    <property type="entry name" value="CUB"/>
    <property type="match status" value="2"/>
</dbReference>
<dbReference type="FunFam" id="2.60.120.290:FF:000013">
    <property type="entry name" value="Membrane frizzled-related protein"/>
    <property type="match status" value="1"/>
</dbReference>
<evidence type="ECO:0000313" key="9">
    <source>
        <dbReference type="EnsemblMetazoa" id="ADIR011429-PA"/>
    </source>
</evidence>
<dbReference type="Gene3D" id="2.40.128.620">
    <property type="match status" value="1"/>
</dbReference>
<protein>
    <recommendedName>
        <fullName evidence="8">CUB domain-containing protein</fullName>
    </recommendedName>
</protein>
<organism evidence="9 10">
    <name type="scientific">Anopheles dirus</name>
    <dbReference type="NCBI Taxonomy" id="7168"/>
    <lineage>
        <taxon>Eukaryota</taxon>
        <taxon>Metazoa</taxon>
        <taxon>Ecdysozoa</taxon>
        <taxon>Arthropoda</taxon>
        <taxon>Hexapoda</taxon>
        <taxon>Insecta</taxon>
        <taxon>Pterygota</taxon>
        <taxon>Neoptera</taxon>
        <taxon>Endopterygota</taxon>
        <taxon>Diptera</taxon>
        <taxon>Nematocera</taxon>
        <taxon>Culicoidea</taxon>
        <taxon>Culicidae</taxon>
        <taxon>Anophelinae</taxon>
        <taxon>Anopheles</taxon>
    </lineage>
</organism>
<dbReference type="PROSITE" id="PS50068">
    <property type="entry name" value="LDLRA_2"/>
    <property type="match status" value="1"/>
</dbReference>
<feature type="chain" id="PRO_5008130587" description="CUB domain-containing protein" evidence="7">
    <location>
        <begin position="19"/>
        <end position="763"/>
    </location>
</feature>
<feature type="disulfide bond" evidence="4">
    <location>
        <begin position="379"/>
        <end position="391"/>
    </location>
</feature>
<dbReference type="SUPFAM" id="SSF49854">
    <property type="entry name" value="Spermadhesin, CUB domain"/>
    <property type="match status" value="2"/>
</dbReference>
<dbReference type="InterPro" id="IPR002172">
    <property type="entry name" value="LDrepeatLR_classA_rpt"/>
</dbReference>
<dbReference type="STRING" id="7168.A0A182NUS9"/>
<dbReference type="SMART" id="SM00042">
    <property type="entry name" value="CUB"/>
    <property type="match status" value="2"/>
</dbReference>
<dbReference type="PANTHER" id="PTHR24251">
    <property type="entry name" value="OVOCHYMASE-RELATED"/>
    <property type="match status" value="1"/>
</dbReference>
<dbReference type="AlphaFoldDB" id="A0A182NUS9"/>
<feature type="signal peptide" evidence="7">
    <location>
        <begin position="1"/>
        <end position="18"/>
    </location>
</feature>
<feature type="region of interest" description="Disordered" evidence="5">
    <location>
        <begin position="614"/>
        <end position="662"/>
    </location>
</feature>
<feature type="disulfide bond" evidence="4">
    <location>
        <begin position="398"/>
        <end position="413"/>
    </location>
</feature>
<dbReference type="CDD" id="cd00112">
    <property type="entry name" value="LDLa"/>
    <property type="match status" value="1"/>
</dbReference>
<keyword evidence="2 4" id="KW-1015">Disulfide bond</keyword>
<feature type="compositionally biased region" description="Basic residues" evidence="5">
    <location>
        <begin position="641"/>
        <end position="654"/>
    </location>
</feature>
<reference evidence="9" key="2">
    <citation type="submission" date="2020-05" db="UniProtKB">
        <authorList>
            <consortium name="EnsemblMetazoa"/>
        </authorList>
    </citation>
    <scope>IDENTIFICATION</scope>
    <source>
        <strain evidence="9">WRAIR2</strain>
    </source>
</reference>
<feature type="compositionally biased region" description="Gly residues" evidence="5">
    <location>
        <begin position="734"/>
        <end position="745"/>
    </location>
</feature>
<evidence type="ECO:0000256" key="5">
    <source>
        <dbReference type="SAM" id="MobiDB-lite"/>
    </source>
</evidence>
<keyword evidence="6" id="KW-0812">Transmembrane</keyword>
<dbReference type="CDD" id="cd00041">
    <property type="entry name" value="CUB"/>
    <property type="match status" value="2"/>
</dbReference>
<evidence type="ECO:0000256" key="1">
    <source>
        <dbReference type="ARBA" id="ARBA00022737"/>
    </source>
</evidence>
<dbReference type="PROSITE" id="PS01209">
    <property type="entry name" value="LDLRA_1"/>
    <property type="match status" value="1"/>
</dbReference>